<reference evidence="3" key="2">
    <citation type="journal article" date="2023" name="Syst. Appl. Microbiol.">
        <title>Govania unica gen. nov., sp. nov., a rare biosphere bacterium that represents a novel family in the class Alphaproteobacteria.</title>
        <authorList>
            <person name="Vandamme P."/>
            <person name="Peeters C."/>
            <person name="Hettiarachchi A."/>
            <person name="Cnockaert M."/>
            <person name="Carlier A."/>
        </authorList>
    </citation>
    <scope>NUCLEOTIDE SEQUENCE</scope>
    <source>
        <strain evidence="3">LMG 31809</strain>
    </source>
</reference>
<accession>A0A9X3U011</accession>
<gene>
    <name evidence="3" type="ORF">NYP16_14410</name>
</gene>
<dbReference type="Gene3D" id="1.10.260.40">
    <property type="entry name" value="lambda repressor-like DNA-binding domains"/>
    <property type="match status" value="1"/>
</dbReference>
<evidence type="ECO:0000313" key="4">
    <source>
        <dbReference type="Proteomes" id="UP001141619"/>
    </source>
</evidence>
<dbReference type="AlphaFoldDB" id="A0A9X3U011"/>
<dbReference type="InterPro" id="IPR001387">
    <property type="entry name" value="Cro/C1-type_HTH"/>
</dbReference>
<dbReference type="RefSeq" id="WP_274944855.1">
    <property type="nucleotide sequence ID" value="NZ_JANWOI010000007.1"/>
</dbReference>
<protein>
    <submittedName>
        <fullName evidence="3">XRE family transcriptional regulator</fullName>
    </submittedName>
</protein>
<dbReference type="GO" id="GO:0003677">
    <property type="term" value="F:DNA binding"/>
    <property type="evidence" value="ECO:0007669"/>
    <property type="project" value="UniProtKB-KW"/>
</dbReference>
<dbReference type="Gene3D" id="2.60.120.10">
    <property type="entry name" value="Jelly Rolls"/>
    <property type="match status" value="1"/>
</dbReference>
<evidence type="ECO:0000256" key="1">
    <source>
        <dbReference type="ARBA" id="ARBA00023125"/>
    </source>
</evidence>
<dbReference type="CDD" id="cd02209">
    <property type="entry name" value="cupin_XRE_C"/>
    <property type="match status" value="1"/>
</dbReference>
<dbReference type="CDD" id="cd00093">
    <property type="entry name" value="HTH_XRE"/>
    <property type="match status" value="1"/>
</dbReference>
<dbReference type="EMBL" id="JANWOI010000007">
    <property type="protein sequence ID" value="MDA5195140.1"/>
    <property type="molecule type" value="Genomic_DNA"/>
</dbReference>
<dbReference type="PANTHER" id="PTHR46797">
    <property type="entry name" value="HTH-TYPE TRANSCRIPTIONAL REGULATOR"/>
    <property type="match status" value="1"/>
</dbReference>
<comment type="caution">
    <text evidence="3">The sequence shown here is derived from an EMBL/GenBank/DDBJ whole genome shotgun (WGS) entry which is preliminary data.</text>
</comment>
<keyword evidence="1" id="KW-0238">DNA-binding</keyword>
<keyword evidence="4" id="KW-1185">Reference proteome</keyword>
<dbReference type="InterPro" id="IPR011051">
    <property type="entry name" value="RmlC_Cupin_sf"/>
</dbReference>
<dbReference type="InterPro" id="IPR013096">
    <property type="entry name" value="Cupin_2"/>
</dbReference>
<proteinExistence type="predicted"/>
<dbReference type="Proteomes" id="UP001141619">
    <property type="component" value="Unassembled WGS sequence"/>
</dbReference>
<dbReference type="SUPFAM" id="SSF51182">
    <property type="entry name" value="RmlC-like cupins"/>
    <property type="match status" value="1"/>
</dbReference>
<dbReference type="GO" id="GO:0005829">
    <property type="term" value="C:cytosol"/>
    <property type="evidence" value="ECO:0007669"/>
    <property type="project" value="TreeGrafter"/>
</dbReference>
<reference evidence="3" key="1">
    <citation type="submission" date="2022-08" db="EMBL/GenBank/DDBJ databases">
        <authorList>
            <person name="Vandamme P."/>
            <person name="Hettiarachchi A."/>
            <person name="Peeters C."/>
            <person name="Cnockaert M."/>
            <person name="Carlier A."/>
        </authorList>
    </citation>
    <scope>NUCLEOTIDE SEQUENCE</scope>
    <source>
        <strain evidence="3">LMG 31809</strain>
    </source>
</reference>
<dbReference type="SUPFAM" id="SSF47413">
    <property type="entry name" value="lambda repressor-like DNA-binding domains"/>
    <property type="match status" value="1"/>
</dbReference>
<feature type="domain" description="HTH cro/C1-type" evidence="2">
    <location>
        <begin position="9"/>
        <end position="63"/>
    </location>
</feature>
<dbReference type="Pfam" id="PF07883">
    <property type="entry name" value="Cupin_2"/>
    <property type="match status" value="1"/>
</dbReference>
<dbReference type="Pfam" id="PF12844">
    <property type="entry name" value="HTH_19"/>
    <property type="match status" value="1"/>
</dbReference>
<dbReference type="PANTHER" id="PTHR46797:SF20">
    <property type="entry name" value="BLR4304 PROTEIN"/>
    <property type="match status" value="1"/>
</dbReference>
<dbReference type="InterPro" id="IPR010982">
    <property type="entry name" value="Lambda_DNA-bd_dom_sf"/>
</dbReference>
<evidence type="ECO:0000313" key="3">
    <source>
        <dbReference type="EMBL" id="MDA5195140.1"/>
    </source>
</evidence>
<evidence type="ECO:0000259" key="2">
    <source>
        <dbReference type="PROSITE" id="PS50943"/>
    </source>
</evidence>
<organism evidence="3 4">
    <name type="scientific">Govanella unica</name>
    <dbReference type="NCBI Taxonomy" id="2975056"/>
    <lineage>
        <taxon>Bacteria</taxon>
        <taxon>Pseudomonadati</taxon>
        <taxon>Pseudomonadota</taxon>
        <taxon>Alphaproteobacteria</taxon>
        <taxon>Emcibacterales</taxon>
        <taxon>Govanellaceae</taxon>
        <taxon>Govanella</taxon>
    </lineage>
</organism>
<dbReference type="SMART" id="SM00530">
    <property type="entry name" value="HTH_XRE"/>
    <property type="match status" value="1"/>
</dbReference>
<dbReference type="InterPro" id="IPR050807">
    <property type="entry name" value="TransReg_Diox_bact_type"/>
</dbReference>
<dbReference type="InterPro" id="IPR014710">
    <property type="entry name" value="RmlC-like_jellyroll"/>
</dbReference>
<dbReference type="GO" id="GO:0003700">
    <property type="term" value="F:DNA-binding transcription factor activity"/>
    <property type="evidence" value="ECO:0007669"/>
    <property type="project" value="TreeGrafter"/>
</dbReference>
<name>A0A9X3U011_9PROT</name>
<dbReference type="PROSITE" id="PS50943">
    <property type="entry name" value="HTH_CROC1"/>
    <property type="match status" value="1"/>
</dbReference>
<sequence length="193" mass="21659">MSHSLGAKLRSLRRERNWTLAEMSERSKVPLSSISKIENEQLSPTYDQLLKIASSFSLDIAELVAILNGQTPQPMAGRRSLNDLDDGPIISDDRQVLRYLSSDLLHKAFTPIVATIKATSAHDYDQFHSHDGEEFVYVISGVLEFHSEFYAPVRLNTGQSIYFDSSMLHAYVSVGEDLCRVLSICSKPEKKPL</sequence>